<organism evidence="1 2">
    <name type="scientific">Babesia ovata</name>
    <dbReference type="NCBI Taxonomy" id="189622"/>
    <lineage>
        <taxon>Eukaryota</taxon>
        <taxon>Sar</taxon>
        <taxon>Alveolata</taxon>
        <taxon>Apicomplexa</taxon>
        <taxon>Aconoidasida</taxon>
        <taxon>Piroplasmida</taxon>
        <taxon>Babesiidae</taxon>
        <taxon>Babesia</taxon>
    </lineage>
</organism>
<dbReference type="VEuPathDB" id="PiroplasmaDB:BOVATA_033270"/>
<dbReference type="GeneID" id="39875604"/>
<dbReference type="AlphaFoldDB" id="A0A2H6KFS9"/>
<protein>
    <submittedName>
        <fullName evidence="1">Cytochrome oxidase subunit mitochondrion, putative</fullName>
    </submittedName>
</protein>
<dbReference type="RefSeq" id="XP_028868077.1">
    <property type="nucleotide sequence ID" value="XM_029012244.1"/>
</dbReference>
<accession>A0A2H6KFS9</accession>
<gene>
    <name evidence="1" type="ORF">BOVATA_033270</name>
</gene>
<reference evidence="1 2" key="1">
    <citation type="journal article" date="2017" name="BMC Genomics">
        <title>Whole-genome assembly of Babesia ovata and comparative genomics between closely related pathogens.</title>
        <authorList>
            <person name="Yamagishi J."/>
            <person name="Asada M."/>
            <person name="Hakimi H."/>
            <person name="Tanaka T.Q."/>
            <person name="Sugimoto C."/>
            <person name="Kawazu S."/>
        </authorList>
    </citation>
    <scope>NUCLEOTIDE SEQUENCE [LARGE SCALE GENOMIC DNA]</scope>
    <source>
        <strain evidence="1 2">Miyake</strain>
    </source>
</reference>
<proteinExistence type="predicted"/>
<comment type="caution">
    <text evidence="1">The sequence shown here is derived from an EMBL/GenBank/DDBJ whole genome shotgun (WGS) entry which is preliminary data.</text>
</comment>
<keyword evidence="2" id="KW-1185">Reference proteome</keyword>
<dbReference type="Proteomes" id="UP000236319">
    <property type="component" value="Unassembled WGS sequence"/>
</dbReference>
<name>A0A2H6KFS9_9APIC</name>
<evidence type="ECO:0000313" key="2">
    <source>
        <dbReference type="Proteomes" id="UP000236319"/>
    </source>
</evidence>
<dbReference type="EMBL" id="BDSA01000003">
    <property type="protein sequence ID" value="GBE61834.1"/>
    <property type="molecule type" value="Genomic_DNA"/>
</dbReference>
<sequence>MNSLKTWPWALNQRQAYDGKAFLKNSVTHLKHRILQEPALHETYAESGFFFGSCCERLGANESDGPMLAEEPERVPVAAFARVMQHSVAEVVSVCEIGAAAQ</sequence>
<evidence type="ECO:0000313" key="1">
    <source>
        <dbReference type="EMBL" id="GBE61834.1"/>
    </source>
</evidence>